<organism evidence="2 3">
    <name type="scientific">Cavenderia fasciculata</name>
    <name type="common">Slime mold</name>
    <name type="synonym">Dictyostelium fasciculatum</name>
    <dbReference type="NCBI Taxonomy" id="261658"/>
    <lineage>
        <taxon>Eukaryota</taxon>
        <taxon>Amoebozoa</taxon>
        <taxon>Evosea</taxon>
        <taxon>Eumycetozoa</taxon>
        <taxon>Dictyostelia</taxon>
        <taxon>Acytosteliales</taxon>
        <taxon>Cavenderiaceae</taxon>
        <taxon>Cavenderia</taxon>
    </lineage>
</organism>
<protein>
    <submittedName>
        <fullName evidence="2">Uncharacterized protein</fullName>
    </submittedName>
</protein>
<evidence type="ECO:0000256" key="1">
    <source>
        <dbReference type="SAM" id="MobiDB-lite"/>
    </source>
</evidence>
<dbReference type="OrthoDB" id="21220at2759"/>
<gene>
    <name evidence="2" type="ORF">DFA_08687</name>
</gene>
<evidence type="ECO:0000313" key="3">
    <source>
        <dbReference type="Proteomes" id="UP000007797"/>
    </source>
</evidence>
<keyword evidence="3" id="KW-1185">Reference proteome</keyword>
<dbReference type="GeneID" id="14869472"/>
<feature type="region of interest" description="Disordered" evidence="1">
    <location>
        <begin position="98"/>
        <end position="134"/>
    </location>
</feature>
<dbReference type="RefSeq" id="XP_004356175.1">
    <property type="nucleotide sequence ID" value="XM_004356122.1"/>
</dbReference>
<dbReference type="AlphaFoldDB" id="F4Q3N3"/>
<dbReference type="EMBL" id="GL883021">
    <property type="protein sequence ID" value="EGG17691.1"/>
    <property type="molecule type" value="Genomic_DNA"/>
</dbReference>
<accession>F4Q3N3</accession>
<proteinExistence type="predicted"/>
<dbReference type="OMA" id="FIDINKW"/>
<reference evidence="3" key="1">
    <citation type="journal article" date="2011" name="Genome Res.">
        <title>Phylogeny-wide analysis of social amoeba genomes highlights ancient origins for complex intercellular communication.</title>
        <authorList>
            <person name="Heidel A.J."/>
            <person name="Lawal H.M."/>
            <person name="Felder M."/>
            <person name="Schilde C."/>
            <person name="Helps N.R."/>
            <person name="Tunggal B."/>
            <person name="Rivero F."/>
            <person name="John U."/>
            <person name="Schleicher M."/>
            <person name="Eichinger L."/>
            <person name="Platzer M."/>
            <person name="Noegel A.A."/>
            <person name="Schaap P."/>
            <person name="Gloeckner G."/>
        </authorList>
    </citation>
    <scope>NUCLEOTIDE SEQUENCE [LARGE SCALE GENOMIC DNA]</scope>
    <source>
        <strain evidence="3">SH3</strain>
    </source>
</reference>
<dbReference type="STRING" id="1054147.F4Q3N3"/>
<dbReference type="Proteomes" id="UP000007797">
    <property type="component" value="Unassembled WGS sequence"/>
</dbReference>
<evidence type="ECO:0000313" key="2">
    <source>
        <dbReference type="EMBL" id="EGG17691.1"/>
    </source>
</evidence>
<sequence length="254" mass="28758">MAYRITLDHIKEDIRNIERLEENDQSTYLNELIYSLNNNNSNNNSDIVGSGELLSSTTNNKKDIFDFILQNVDLTRDIDNEYQYVKEIVGSLKQQSSLQSSGMLMEDNPLKDNSKLINDPSSTSSPTSGSPTISSLANSQEIIDSVDISDKSSSSSSSSKLKPERVILKKLDQLQLHNDTFKEAFRFIETNKWIQTKGVDLIDNDGELNTQLTNYITILNDSINQLNILKKNQNNNGKVDKKEEEQKEEEDSIL</sequence>
<name>F4Q3N3_CACFS</name>
<dbReference type="KEGG" id="dfa:DFA_08687"/>
<feature type="compositionally biased region" description="Low complexity" evidence="1">
    <location>
        <begin position="120"/>
        <end position="134"/>
    </location>
</feature>